<accession>A0A1D1ZA22</accession>
<dbReference type="AlphaFoldDB" id="A0A1D1ZA22"/>
<dbReference type="GO" id="GO:0016740">
    <property type="term" value="F:transferase activity"/>
    <property type="evidence" value="ECO:0007669"/>
    <property type="project" value="UniProtKB-KW"/>
</dbReference>
<gene>
    <name evidence="2" type="primary">aroA_7</name>
    <name evidence="2" type="ORF">g.169397</name>
</gene>
<sequence>MGNTDSSIISSSSSSGSGGPVRPTPDDYDQRRLTNLYNTPVESAQVFKRKLLTGGSLPLVYHEGIRITTNFGAEYLIHSTDSSGAQVVTEARHMSNHWNSVGEVLVPRGNQTVGDLMKTARQDGGYSLLTNNCWHTVSKIKNSHF</sequence>
<reference evidence="2" key="1">
    <citation type="submission" date="2015-07" db="EMBL/GenBank/DDBJ databases">
        <title>Transcriptome Assembly of Anthurium amnicola.</title>
        <authorList>
            <person name="Suzuki J."/>
        </authorList>
    </citation>
    <scope>NUCLEOTIDE SEQUENCE</scope>
</reference>
<dbReference type="EMBL" id="GDJX01004221">
    <property type="protein sequence ID" value="JAT63715.1"/>
    <property type="molecule type" value="Transcribed_RNA"/>
</dbReference>
<evidence type="ECO:0000313" key="2">
    <source>
        <dbReference type="EMBL" id="JAT63715.1"/>
    </source>
</evidence>
<protein>
    <submittedName>
        <fullName evidence="2">3-phosphoshikimate 1-carboxyvinyltransferase</fullName>
    </submittedName>
</protein>
<feature type="compositionally biased region" description="Low complexity" evidence="1">
    <location>
        <begin position="1"/>
        <end position="15"/>
    </location>
</feature>
<proteinExistence type="predicted"/>
<keyword evidence="2" id="KW-0808">Transferase</keyword>
<feature type="region of interest" description="Disordered" evidence="1">
    <location>
        <begin position="1"/>
        <end position="31"/>
    </location>
</feature>
<organism evidence="2">
    <name type="scientific">Anthurium amnicola</name>
    <dbReference type="NCBI Taxonomy" id="1678845"/>
    <lineage>
        <taxon>Eukaryota</taxon>
        <taxon>Viridiplantae</taxon>
        <taxon>Streptophyta</taxon>
        <taxon>Embryophyta</taxon>
        <taxon>Tracheophyta</taxon>
        <taxon>Spermatophyta</taxon>
        <taxon>Magnoliopsida</taxon>
        <taxon>Liliopsida</taxon>
        <taxon>Araceae</taxon>
        <taxon>Pothoideae</taxon>
        <taxon>Potheae</taxon>
        <taxon>Anthurium</taxon>
    </lineage>
</organism>
<evidence type="ECO:0000256" key="1">
    <source>
        <dbReference type="SAM" id="MobiDB-lite"/>
    </source>
</evidence>
<name>A0A1D1ZA22_9ARAE</name>